<dbReference type="Pfam" id="PF01757">
    <property type="entry name" value="Acyl_transf_3"/>
    <property type="match status" value="1"/>
</dbReference>
<evidence type="ECO:0000313" key="5">
    <source>
        <dbReference type="Proteomes" id="UP000269289"/>
    </source>
</evidence>
<accession>A0A3M2JPZ7</accession>
<feature type="transmembrane region" description="Helical" evidence="2">
    <location>
        <begin position="329"/>
        <end position="350"/>
    </location>
</feature>
<feature type="transmembrane region" description="Helical" evidence="2">
    <location>
        <begin position="106"/>
        <end position="124"/>
    </location>
</feature>
<comment type="caution">
    <text evidence="4">The sequence shown here is derived from an EMBL/GenBank/DDBJ whole genome shotgun (WGS) entry which is preliminary data.</text>
</comment>
<dbReference type="PANTHER" id="PTHR23028:SF53">
    <property type="entry name" value="ACYL_TRANSF_3 DOMAIN-CONTAINING PROTEIN"/>
    <property type="match status" value="1"/>
</dbReference>
<protein>
    <submittedName>
        <fullName evidence="4">Acyltransferase</fullName>
    </submittedName>
</protein>
<proteinExistence type="predicted"/>
<feature type="transmembrane region" description="Helical" evidence="2">
    <location>
        <begin position="63"/>
        <end position="85"/>
    </location>
</feature>
<sequence length="395" mass="41651">MQGRAAPQVTTGGDVTIETTTSNRVEGVDALRGLAALAVFVCHIGGYWGFLTLPGKTPELLAVGAHGVDVFIVISGFCLALPLAGRPRTLRVPQFYGRRAWRILPPYYAALAVAAIIALLPATWHLTVARQATLGDVLLHVVTGQTWAPGQAGTINGSLWSVALEVQLYLLFPLLVLAWRRWGIVPVLVAAVALDLIWRTSGLLGGPAPLGSDLVVPARLDQFVAGMACAVAIRTGRTWTTRRLVPALLASGVVALVLSTLELGVLTGVAWAAVGSCAVLLLAGPLGQTLARTPLERFGTRSFSFYLMHQPVMLVCAPLVAALPGGTPVQLLLGGAGVLALTITAAEVLYRTVELPSHHAGRRRFPRTTHDEPRPQATDDTNALSDTAAPATNPR</sequence>
<feature type="transmembrane region" description="Helical" evidence="2">
    <location>
        <begin position="303"/>
        <end position="323"/>
    </location>
</feature>
<evidence type="ECO:0000259" key="3">
    <source>
        <dbReference type="Pfam" id="PF01757"/>
    </source>
</evidence>
<keyword evidence="4" id="KW-0808">Transferase</keyword>
<dbReference type="AlphaFoldDB" id="A0A3M2JPZ7"/>
<organism evidence="4 5">
    <name type="scientific">Cellulomonas triticagri</name>
    <dbReference type="NCBI Taxonomy" id="2483352"/>
    <lineage>
        <taxon>Bacteria</taxon>
        <taxon>Bacillati</taxon>
        <taxon>Actinomycetota</taxon>
        <taxon>Actinomycetes</taxon>
        <taxon>Micrococcales</taxon>
        <taxon>Cellulomonadaceae</taxon>
        <taxon>Cellulomonas</taxon>
    </lineage>
</organism>
<feature type="domain" description="Acyltransferase 3" evidence="3">
    <location>
        <begin position="26"/>
        <end position="345"/>
    </location>
</feature>
<keyword evidence="2" id="KW-1133">Transmembrane helix</keyword>
<name>A0A3M2JPZ7_9CELL</name>
<keyword evidence="5" id="KW-1185">Reference proteome</keyword>
<evidence type="ECO:0000256" key="2">
    <source>
        <dbReference type="SAM" id="Phobius"/>
    </source>
</evidence>
<feature type="region of interest" description="Disordered" evidence="1">
    <location>
        <begin position="360"/>
        <end position="395"/>
    </location>
</feature>
<keyword evidence="2" id="KW-0812">Transmembrane</keyword>
<dbReference type="EMBL" id="RFFI01000001">
    <property type="protein sequence ID" value="RMI14446.1"/>
    <property type="molecule type" value="Genomic_DNA"/>
</dbReference>
<gene>
    <name evidence="4" type="ORF">EBM89_00275</name>
</gene>
<dbReference type="InterPro" id="IPR002656">
    <property type="entry name" value="Acyl_transf_3_dom"/>
</dbReference>
<dbReference type="PANTHER" id="PTHR23028">
    <property type="entry name" value="ACETYLTRANSFERASE"/>
    <property type="match status" value="1"/>
</dbReference>
<dbReference type="InterPro" id="IPR050879">
    <property type="entry name" value="Acyltransferase_3"/>
</dbReference>
<keyword evidence="2" id="KW-0472">Membrane</keyword>
<feature type="transmembrane region" description="Helical" evidence="2">
    <location>
        <begin position="30"/>
        <end position="51"/>
    </location>
</feature>
<keyword evidence="4" id="KW-0012">Acyltransferase</keyword>
<feature type="transmembrane region" description="Helical" evidence="2">
    <location>
        <begin position="269"/>
        <end position="291"/>
    </location>
</feature>
<evidence type="ECO:0000313" key="4">
    <source>
        <dbReference type="EMBL" id="RMI14446.1"/>
    </source>
</evidence>
<dbReference type="GO" id="GO:0016747">
    <property type="term" value="F:acyltransferase activity, transferring groups other than amino-acyl groups"/>
    <property type="evidence" value="ECO:0007669"/>
    <property type="project" value="InterPro"/>
</dbReference>
<dbReference type="GO" id="GO:0009103">
    <property type="term" value="P:lipopolysaccharide biosynthetic process"/>
    <property type="evidence" value="ECO:0007669"/>
    <property type="project" value="TreeGrafter"/>
</dbReference>
<dbReference type="GO" id="GO:0016020">
    <property type="term" value="C:membrane"/>
    <property type="evidence" value="ECO:0007669"/>
    <property type="project" value="TreeGrafter"/>
</dbReference>
<dbReference type="Proteomes" id="UP000269289">
    <property type="component" value="Unassembled WGS sequence"/>
</dbReference>
<reference evidence="4 5" key="1">
    <citation type="submission" date="2018-10" db="EMBL/GenBank/DDBJ databases">
        <title>Isolation, diversity and antifungal activity of actinobacteria from wheat.</title>
        <authorList>
            <person name="Han C."/>
        </authorList>
    </citation>
    <scope>NUCLEOTIDE SEQUENCE [LARGE SCALE GENOMIC DNA]</scope>
    <source>
        <strain evidence="4 5">NEAU-YY56</strain>
    </source>
</reference>
<feature type="transmembrane region" description="Helical" evidence="2">
    <location>
        <begin position="244"/>
        <end position="263"/>
    </location>
</feature>
<evidence type="ECO:0000256" key="1">
    <source>
        <dbReference type="SAM" id="MobiDB-lite"/>
    </source>
</evidence>